<dbReference type="KEGG" id="mbah:HYN46_03285"/>
<feature type="chain" id="PRO_5016765072" description="Rhamnogalacturonase A/B/Epimerase-like pectate lyase domain-containing protein" evidence="1">
    <location>
        <begin position="19"/>
        <end position="534"/>
    </location>
</feature>
<evidence type="ECO:0000256" key="1">
    <source>
        <dbReference type="SAM" id="SignalP"/>
    </source>
</evidence>
<dbReference type="SUPFAM" id="SSF51126">
    <property type="entry name" value="Pectin lyase-like"/>
    <property type="match status" value="1"/>
</dbReference>
<organism evidence="3 4">
    <name type="scientific">Aquirhabdus parva</name>
    <dbReference type="NCBI Taxonomy" id="2283318"/>
    <lineage>
        <taxon>Bacteria</taxon>
        <taxon>Pseudomonadati</taxon>
        <taxon>Pseudomonadota</taxon>
        <taxon>Gammaproteobacteria</taxon>
        <taxon>Moraxellales</taxon>
        <taxon>Moraxellaceae</taxon>
        <taxon>Aquirhabdus</taxon>
    </lineage>
</organism>
<reference evidence="3 4" key="1">
    <citation type="submission" date="2018-07" db="EMBL/GenBank/DDBJ databases">
        <title>Genome sequencing of Moraxellaceae gen. HYN0046.</title>
        <authorList>
            <person name="Kim M."/>
            <person name="Yi H."/>
        </authorList>
    </citation>
    <scope>NUCLEOTIDE SEQUENCE [LARGE SCALE GENOMIC DNA]</scope>
    <source>
        <strain evidence="3 4">HYN0046</strain>
    </source>
</reference>
<sequence>MNKYQTMFLALIAINANAETATNSQKSSQILNQATPISQQNDLGINRALAASNGANLVGFLQRGNGAVSRTLQSKLQDTINARDYGVKCDGSSDDTNAINTAIKANSGKEIVIPAGKCLYKGGGILGDGTVLRGAGRNATYIIAALPNSILFSASGYGSGIRDIGFNAGPPQTNGTYVVLSGTESFIEDFFMNGDYNGVLMTGKVARIRHGRFQSGAKGSIRIRAEGGDTSQLIDDVMIGAQQPEITYAGIRVRNSAALIISNTSVIQQNIGLLVDPYTSHTGSATDAGNVSSLWVHDSFFDTQTLHGIQIAPSGSASIVRSRFANIWASSSGSDGVSITNQSSGSINGLHFESLHTMDNKGSGVNMSGAMSDIAFLGGIFSGNANGLSVNSPINGLRITDATIGTGGGFPANSGAGIRITQKTSPLLIADNTVVGNKTAIQDYSGAVSNKLIRSNVGFNPIANTPLSVTASPMKWQNTTGDTVQVFINAGKVSSITVEGNIVATSTNTSVIVPQGASIEVLYSALPKLSYLGF</sequence>
<keyword evidence="4" id="KW-1185">Reference proteome</keyword>
<evidence type="ECO:0000313" key="3">
    <source>
        <dbReference type="EMBL" id="AXI01974.1"/>
    </source>
</evidence>
<name>A0A345P3W5_9GAMM</name>
<dbReference type="AlphaFoldDB" id="A0A345P3W5"/>
<dbReference type="InterPro" id="IPR011050">
    <property type="entry name" value="Pectin_lyase_fold/virulence"/>
</dbReference>
<dbReference type="Pfam" id="PF12708">
    <property type="entry name" value="Pect-lyase_RHGA_epim"/>
    <property type="match status" value="1"/>
</dbReference>
<accession>A0A345P3W5</accession>
<dbReference type="Gene3D" id="2.160.20.10">
    <property type="entry name" value="Single-stranded right-handed beta-helix, Pectin lyase-like"/>
    <property type="match status" value="1"/>
</dbReference>
<evidence type="ECO:0000259" key="2">
    <source>
        <dbReference type="Pfam" id="PF12708"/>
    </source>
</evidence>
<keyword evidence="1" id="KW-0732">Signal</keyword>
<protein>
    <recommendedName>
        <fullName evidence="2">Rhamnogalacturonase A/B/Epimerase-like pectate lyase domain-containing protein</fullName>
    </recommendedName>
</protein>
<dbReference type="EMBL" id="CP031222">
    <property type="protein sequence ID" value="AXI01974.1"/>
    <property type="molecule type" value="Genomic_DNA"/>
</dbReference>
<dbReference type="InterPro" id="IPR012334">
    <property type="entry name" value="Pectin_lyas_fold"/>
</dbReference>
<dbReference type="Proteomes" id="UP000253940">
    <property type="component" value="Chromosome"/>
</dbReference>
<gene>
    <name evidence="3" type="ORF">HYN46_03285</name>
</gene>
<evidence type="ECO:0000313" key="4">
    <source>
        <dbReference type="Proteomes" id="UP000253940"/>
    </source>
</evidence>
<feature type="domain" description="Rhamnogalacturonase A/B/Epimerase-like pectate lyase" evidence="2">
    <location>
        <begin position="80"/>
        <end position="160"/>
    </location>
</feature>
<dbReference type="RefSeq" id="WP_114898084.1">
    <property type="nucleotide sequence ID" value="NZ_CP031222.1"/>
</dbReference>
<feature type="signal peptide" evidence="1">
    <location>
        <begin position="1"/>
        <end position="18"/>
    </location>
</feature>
<dbReference type="InterPro" id="IPR024535">
    <property type="entry name" value="RHGA/B-epi-like_pectate_lyase"/>
</dbReference>
<dbReference type="OrthoDB" id="818401at2"/>
<proteinExistence type="predicted"/>